<reference evidence="1 2" key="1">
    <citation type="submission" date="2019-10" db="EMBL/GenBank/DDBJ databases">
        <title>Rudanella paleaurantiibacter sp. nov., isolated from sludge.</title>
        <authorList>
            <person name="Xu S.Q."/>
        </authorList>
    </citation>
    <scope>NUCLEOTIDE SEQUENCE [LARGE SCALE GENOMIC DNA]</scope>
    <source>
        <strain evidence="1 2">HX-22-17</strain>
    </source>
</reference>
<dbReference type="RefSeq" id="WP_152124398.1">
    <property type="nucleotide sequence ID" value="NZ_WELI01000003.1"/>
</dbReference>
<evidence type="ECO:0000313" key="2">
    <source>
        <dbReference type="Proteomes" id="UP000488299"/>
    </source>
</evidence>
<sequence length="230" mass="25364">MSNNQSPAQGLPPIPPIPPIPPLPIPTVCLPLSSRPDEHGLSDYGILFYAIDELHFDLQLEQEQGYGDKEYWKAIEPIIDRLRAKLTEYAKPAIKGKPLPCMGLGYLTDGHGLSECKVVFDALATYKFELQNQENCSASADSDYFRCAFSWVDSMLHDLTEGLIRVIGEVSQTNTQPAQVNTVARAESEEYLDTLVNDGSEEFLDALNAGNAEFLDALGFNENQKGGPEQ</sequence>
<protein>
    <submittedName>
        <fullName evidence="1">Uncharacterized protein</fullName>
    </submittedName>
</protein>
<dbReference type="Proteomes" id="UP000488299">
    <property type="component" value="Unassembled WGS sequence"/>
</dbReference>
<gene>
    <name evidence="1" type="ORF">F5984_11605</name>
</gene>
<proteinExistence type="predicted"/>
<comment type="caution">
    <text evidence="1">The sequence shown here is derived from an EMBL/GenBank/DDBJ whole genome shotgun (WGS) entry which is preliminary data.</text>
</comment>
<evidence type="ECO:0000313" key="1">
    <source>
        <dbReference type="EMBL" id="KAB7731428.1"/>
    </source>
</evidence>
<accession>A0A7J5U0Z6</accession>
<dbReference type="AlphaFoldDB" id="A0A7J5U0Z6"/>
<name>A0A7J5U0Z6_9BACT</name>
<keyword evidence="2" id="KW-1185">Reference proteome</keyword>
<organism evidence="1 2">
    <name type="scientific">Rudanella paleaurantiibacter</name>
    <dbReference type="NCBI Taxonomy" id="2614655"/>
    <lineage>
        <taxon>Bacteria</taxon>
        <taxon>Pseudomonadati</taxon>
        <taxon>Bacteroidota</taxon>
        <taxon>Cytophagia</taxon>
        <taxon>Cytophagales</taxon>
        <taxon>Cytophagaceae</taxon>
        <taxon>Rudanella</taxon>
    </lineage>
</organism>
<dbReference type="EMBL" id="WELI01000003">
    <property type="protein sequence ID" value="KAB7731428.1"/>
    <property type="molecule type" value="Genomic_DNA"/>
</dbReference>